<protein>
    <recommendedName>
        <fullName evidence="3">3'-5' exonuclease domain-containing protein</fullName>
    </recommendedName>
</protein>
<evidence type="ECO:0000313" key="2">
    <source>
        <dbReference type="Proteomes" id="UP000298061"/>
    </source>
</evidence>
<dbReference type="Proteomes" id="UP000298061">
    <property type="component" value="Unassembled WGS sequence"/>
</dbReference>
<evidence type="ECO:0008006" key="3">
    <source>
        <dbReference type="Google" id="ProtNLM"/>
    </source>
</evidence>
<sequence>MNKRMAMLSAKYLTVNHSHKLSKRLVKVAGQTVFGALHMTVNEYGKICQMTLTLTKGHDQFMPSLGQMPDLLVNYGHRDIELVFTDSTHVDKAQLKHIFPALLYDVHPVPNHSSLPSLEIPQDWSTWILSSEYQIRTRITCIMDDLAKLDNMGKLQVGFDMEWPVDRINGIHGPVAIIQISYGKDIFILQLRAFLQNGMLHLPCVLLAF</sequence>
<reference evidence="1 2" key="1">
    <citation type="submission" date="2019-02" db="EMBL/GenBank/DDBJ databases">
        <title>Genome sequencing of the rare red list fungi Hericium alpestre (H. flagellum).</title>
        <authorList>
            <person name="Buettner E."/>
            <person name="Kellner H."/>
        </authorList>
    </citation>
    <scope>NUCLEOTIDE SEQUENCE [LARGE SCALE GENOMIC DNA]</scope>
    <source>
        <strain evidence="1 2">DSM 108284</strain>
    </source>
</reference>
<gene>
    <name evidence="1" type="ORF">EWM64_g10732</name>
</gene>
<dbReference type="OrthoDB" id="3038406at2759"/>
<dbReference type="AlphaFoldDB" id="A0A4Y9ZGH6"/>
<dbReference type="STRING" id="135208.A0A4Y9ZGH6"/>
<evidence type="ECO:0000313" key="1">
    <source>
        <dbReference type="EMBL" id="TFY73280.1"/>
    </source>
</evidence>
<name>A0A4Y9ZGH6_9AGAM</name>
<keyword evidence="2" id="KW-1185">Reference proteome</keyword>
<dbReference type="InterPro" id="IPR036397">
    <property type="entry name" value="RNaseH_sf"/>
</dbReference>
<organism evidence="1 2">
    <name type="scientific">Hericium alpestre</name>
    <dbReference type="NCBI Taxonomy" id="135208"/>
    <lineage>
        <taxon>Eukaryota</taxon>
        <taxon>Fungi</taxon>
        <taxon>Dikarya</taxon>
        <taxon>Basidiomycota</taxon>
        <taxon>Agaricomycotina</taxon>
        <taxon>Agaricomycetes</taxon>
        <taxon>Russulales</taxon>
        <taxon>Hericiaceae</taxon>
        <taxon>Hericium</taxon>
    </lineage>
</organism>
<comment type="caution">
    <text evidence="1">The sequence shown here is derived from an EMBL/GenBank/DDBJ whole genome shotgun (WGS) entry which is preliminary data.</text>
</comment>
<dbReference type="EMBL" id="SFCI01003066">
    <property type="protein sequence ID" value="TFY73280.1"/>
    <property type="molecule type" value="Genomic_DNA"/>
</dbReference>
<dbReference type="GO" id="GO:0003676">
    <property type="term" value="F:nucleic acid binding"/>
    <property type="evidence" value="ECO:0007669"/>
    <property type="project" value="InterPro"/>
</dbReference>
<accession>A0A4Y9ZGH6</accession>
<proteinExistence type="predicted"/>
<dbReference type="Gene3D" id="3.30.420.10">
    <property type="entry name" value="Ribonuclease H-like superfamily/Ribonuclease H"/>
    <property type="match status" value="1"/>
</dbReference>